<dbReference type="Proteomes" id="UP000184330">
    <property type="component" value="Unassembled WGS sequence"/>
</dbReference>
<sequence>MGKSPDPIFYPSQPCSASMAGENGGEKKDQRAGAGPEQFHGESYDHGTWDDDLDPLPEIDWEKPPVYELVGSGNNVSTTVVAQAWNEKAGNNFNLRLDDGRVAINLLSAEKLPTPIPSQLQQKPYTVLNISNSKSPHLNIVIQIVGSRGDVQPFLALGCELQAAGHRVRVATHDVFRDFVTVSGLEFFPIGGDPSSLMAYMVKNPGIIPKFETIVSGEISQKRKMVYRMLEGCWRSCIEPDPENNVPFVAEVIIANPPSFAHVHCAQALGIPLHLMFTMPWSPTRAFPHPLANIERTDADLTTTNYLSYGLVELMTWQGLSDIINGWRRKSLSLDPVPMTMGPLIAETLQIPFTYCWSPAFVAKPQDWGNYIDVCGFFFREEPSYTPDDELDNFLRSGPPPVYIGFGSIVMDDAEKMTAILLAAVRACGVRAIISRGWSKLGTGQQDPSILFLGDCPHEWLFKHVSCVVHHGGAGTTACGLLNGRPTTIVPFFGDQAFWGQMIAAARAGPHPIHHKSLNENNLAEAIQYCLTPEAVNAAAEISRKMKAENGVQAAVHSFHSNLPVDALRCDLLPDEPAAWLYSKSKNKNKKPFKLSDKAAFVLTENKKIDPKHFNLYQPKPITIENQRWDPVSASTSVLLGVMLDFTVGFSGIFTGPAKVFQSKERGGGGKEAAVTFGKGFGKMVTVLPKATLVDFPLALTEGLHHMPRLYGEEVRNHGQVKDWKSGGVVAGKTFGYGFMDGLSGTVIKPYKGAKEGGWAGFGKGLGKGVMGLVTGPGAGMFGLFAYPFLGMYKSISTSSLSPTQKKITLARQVYGSYMARQREYYTQYKGEGWDDGTSNLVLEAFERRKANQD</sequence>
<keyword evidence="1 5" id="KW-0808">Transferase</keyword>
<dbReference type="Pfam" id="PF06722">
    <property type="entry name" value="EryCIII-like_C"/>
    <property type="match status" value="1"/>
</dbReference>
<dbReference type="Gene3D" id="3.40.50.2000">
    <property type="entry name" value="Glycogen Phosphorylase B"/>
    <property type="match status" value="2"/>
</dbReference>
<evidence type="ECO:0000259" key="3">
    <source>
        <dbReference type="Pfam" id="PF03033"/>
    </source>
</evidence>
<dbReference type="PANTHER" id="PTHR48050:SF27">
    <property type="entry name" value="GLUCOSYLTRANSFERASE, PUTATIVE (AFU_ORTHOLOGUE AFUA_7G04880)-RELATED"/>
    <property type="match status" value="1"/>
</dbReference>
<evidence type="ECO:0000313" key="6">
    <source>
        <dbReference type="Proteomes" id="UP000184330"/>
    </source>
</evidence>
<dbReference type="GO" id="GO:0005975">
    <property type="term" value="P:carbohydrate metabolic process"/>
    <property type="evidence" value="ECO:0007669"/>
    <property type="project" value="InterPro"/>
</dbReference>
<proteinExistence type="predicted"/>
<reference evidence="5 6" key="1">
    <citation type="submission" date="2016-03" db="EMBL/GenBank/DDBJ databases">
        <authorList>
            <person name="Ploux O."/>
        </authorList>
    </citation>
    <scope>NUCLEOTIDE SEQUENCE [LARGE SCALE GENOMIC DNA]</scope>
    <source>
        <strain evidence="5 6">UAMH 11012</strain>
    </source>
</reference>
<dbReference type="AlphaFoldDB" id="A0A1L7WBM4"/>
<gene>
    <name evidence="5" type="ORF">PAC_00043</name>
</gene>
<accession>A0A1L7WBM4</accession>
<feature type="domain" description="Erythromycin biosynthesis protein CIII-like C-terminal" evidence="4">
    <location>
        <begin position="456"/>
        <end position="549"/>
    </location>
</feature>
<dbReference type="Pfam" id="PF03033">
    <property type="entry name" value="Glyco_transf_28"/>
    <property type="match status" value="1"/>
</dbReference>
<dbReference type="SUPFAM" id="SSF53756">
    <property type="entry name" value="UDP-Glycosyltransferase/glycogen phosphorylase"/>
    <property type="match status" value="1"/>
</dbReference>
<keyword evidence="6" id="KW-1185">Reference proteome</keyword>
<dbReference type="STRING" id="576137.A0A1L7WBM4"/>
<dbReference type="CDD" id="cd03784">
    <property type="entry name" value="GT1_Gtf-like"/>
    <property type="match status" value="1"/>
</dbReference>
<dbReference type="OrthoDB" id="5835829at2759"/>
<dbReference type="InterPro" id="IPR050426">
    <property type="entry name" value="Glycosyltransferase_28"/>
</dbReference>
<dbReference type="InterPro" id="IPR004276">
    <property type="entry name" value="GlycoTrans_28_N"/>
</dbReference>
<feature type="domain" description="Glycosyltransferase family 28 N-terminal" evidence="3">
    <location>
        <begin position="140"/>
        <end position="288"/>
    </location>
</feature>
<evidence type="ECO:0000313" key="5">
    <source>
        <dbReference type="EMBL" id="CZR50171.1"/>
    </source>
</evidence>
<dbReference type="InterPro" id="IPR010610">
    <property type="entry name" value="EryCIII-like_C"/>
</dbReference>
<evidence type="ECO:0000259" key="4">
    <source>
        <dbReference type="Pfam" id="PF06722"/>
    </source>
</evidence>
<dbReference type="GO" id="GO:0016906">
    <property type="term" value="F:sterol 3-beta-glucosyltransferase activity"/>
    <property type="evidence" value="ECO:0007669"/>
    <property type="project" value="UniProtKB-ARBA"/>
</dbReference>
<dbReference type="FunFam" id="3.40.50.2000:FF:000009">
    <property type="entry name" value="Sterol 3-beta-glucosyltransferase UGT80A2"/>
    <property type="match status" value="1"/>
</dbReference>
<dbReference type="EMBL" id="FJOG01000001">
    <property type="protein sequence ID" value="CZR50171.1"/>
    <property type="molecule type" value="Genomic_DNA"/>
</dbReference>
<protein>
    <submittedName>
        <fullName evidence="5">Related to sterol glucosyltransferase</fullName>
    </submittedName>
</protein>
<feature type="region of interest" description="Disordered" evidence="2">
    <location>
        <begin position="1"/>
        <end position="47"/>
    </location>
</feature>
<dbReference type="PANTHER" id="PTHR48050">
    <property type="entry name" value="STEROL 3-BETA-GLUCOSYLTRANSFERASE"/>
    <property type="match status" value="1"/>
</dbReference>
<evidence type="ECO:0000256" key="1">
    <source>
        <dbReference type="ARBA" id="ARBA00022679"/>
    </source>
</evidence>
<dbReference type="InterPro" id="IPR002213">
    <property type="entry name" value="UDP_glucos_trans"/>
</dbReference>
<dbReference type="FunFam" id="3.40.50.2000:FF:000100">
    <property type="entry name" value="Glycosyltransferase family 1 protein"/>
    <property type="match status" value="1"/>
</dbReference>
<name>A0A1L7WBM4_9HELO</name>
<evidence type="ECO:0000256" key="2">
    <source>
        <dbReference type="SAM" id="MobiDB-lite"/>
    </source>
</evidence>
<organism evidence="5 6">
    <name type="scientific">Phialocephala subalpina</name>
    <dbReference type="NCBI Taxonomy" id="576137"/>
    <lineage>
        <taxon>Eukaryota</taxon>
        <taxon>Fungi</taxon>
        <taxon>Dikarya</taxon>
        <taxon>Ascomycota</taxon>
        <taxon>Pezizomycotina</taxon>
        <taxon>Leotiomycetes</taxon>
        <taxon>Helotiales</taxon>
        <taxon>Mollisiaceae</taxon>
        <taxon>Phialocephala</taxon>
        <taxon>Phialocephala fortinii species complex</taxon>
    </lineage>
</organism>